<protein>
    <submittedName>
        <fullName evidence="1">Unannotated protein</fullName>
    </submittedName>
</protein>
<evidence type="ECO:0000313" key="1">
    <source>
        <dbReference type="EMBL" id="CAB4541057.1"/>
    </source>
</evidence>
<dbReference type="Pfam" id="PF11452">
    <property type="entry name" value="DUF3000"/>
    <property type="match status" value="1"/>
</dbReference>
<dbReference type="InterPro" id="IPR021555">
    <property type="entry name" value="DUF3000"/>
</dbReference>
<gene>
    <name evidence="1" type="ORF">UFOPK1425_00555</name>
</gene>
<sequence length="216" mass="23664">MRVSKPLEEVNAENRKSCSRLPQLTLVTLYPFLMAANFDVNFDDIVAQIRSIKPRSEILLEEVPAPQKLAPFAFAMTADVLEDAATGRFVLLHDPEGQEGWSGKYRCVTFVRAAIDNEMADDPMLCNIGWTWLMESLKANGCDFSSPSGTVTKVASASFGTLENLAEDSELEVRASWTPTSGGNIANHVKAWVELLEMSAGLAPIPEGVTQLSRSR</sequence>
<accession>A0A6J6BQV6</accession>
<dbReference type="EMBL" id="CAEZSJ010000086">
    <property type="protein sequence ID" value="CAB4541057.1"/>
    <property type="molecule type" value="Genomic_DNA"/>
</dbReference>
<name>A0A6J6BQV6_9ZZZZ</name>
<proteinExistence type="predicted"/>
<organism evidence="1">
    <name type="scientific">freshwater metagenome</name>
    <dbReference type="NCBI Taxonomy" id="449393"/>
    <lineage>
        <taxon>unclassified sequences</taxon>
        <taxon>metagenomes</taxon>
        <taxon>ecological metagenomes</taxon>
    </lineage>
</organism>
<dbReference type="AlphaFoldDB" id="A0A6J6BQV6"/>
<reference evidence="1" key="1">
    <citation type="submission" date="2020-05" db="EMBL/GenBank/DDBJ databases">
        <authorList>
            <person name="Chiriac C."/>
            <person name="Salcher M."/>
            <person name="Ghai R."/>
            <person name="Kavagutti S V."/>
        </authorList>
    </citation>
    <scope>NUCLEOTIDE SEQUENCE</scope>
</reference>